<dbReference type="Proteomes" id="UP000244571">
    <property type="component" value="Chromosome"/>
</dbReference>
<name>A0A2R4XGB7_9BURK</name>
<sequence length="200" mass="21869">MSIMPVSTSFDDQSAAGKGVLDSRESDQKGAAAAQSGEQTPSQAQQLPRHVQAFEPGTWTLSGCGVFSWSVFRLYRASLFVQGTVDSGRPYALLLSYLRKVTAQQIADTSVQQFERLGFGSSEQHQQWRSLLLGLLPDVALGDHLTGLFYPNQKVEFFDGNKHLGCVEDPAFAQAFAAIWLDPRTQGQSLRKALLGISDD</sequence>
<dbReference type="Pfam" id="PF16036">
    <property type="entry name" value="Chalcone_3"/>
    <property type="match status" value="1"/>
</dbReference>
<evidence type="ECO:0000313" key="3">
    <source>
        <dbReference type="EMBL" id="AWB32866.1"/>
    </source>
</evidence>
<dbReference type="AlphaFoldDB" id="A0A2R4XGB7"/>
<dbReference type="EMBL" id="CP028901">
    <property type="protein sequence ID" value="AWB32866.1"/>
    <property type="molecule type" value="Genomic_DNA"/>
</dbReference>
<organism evidence="3 4">
    <name type="scientific">Orrella marina</name>
    <dbReference type="NCBI Taxonomy" id="2163011"/>
    <lineage>
        <taxon>Bacteria</taxon>
        <taxon>Pseudomonadati</taxon>
        <taxon>Pseudomonadota</taxon>
        <taxon>Betaproteobacteria</taxon>
        <taxon>Burkholderiales</taxon>
        <taxon>Alcaligenaceae</taxon>
        <taxon>Orrella</taxon>
    </lineage>
</organism>
<keyword evidence="4" id="KW-1185">Reference proteome</keyword>
<gene>
    <name evidence="3" type="ORF">DBV39_03075</name>
</gene>
<dbReference type="KEGG" id="boz:DBV39_03075"/>
<proteinExistence type="predicted"/>
<feature type="domain" description="Chalcone isomerase" evidence="2">
    <location>
        <begin position="46"/>
        <end position="196"/>
    </location>
</feature>
<evidence type="ECO:0000259" key="2">
    <source>
        <dbReference type="Pfam" id="PF16036"/>
    </source>
</evidence>
<reference evidence="3 4" key="1">
    <citation type="submission" date="2018-04" db="EMBL/GenBank/DDBJ databases">
        <title>Bordetella sp. HZ20 isolated from seawater.</title>
        <authorList>
            <person name="Sun C."/>
        </authorList>
    </citation>
    <scope>NUCLEOTIDE SEQUENCE [LARGE SCALE GENOMIC DNA]</scope>
    <source>
        <strain evidence="3 4">HZ20</strain>
    </source>
</reference>
<evidence type="ECO:0000313" key="4">
    <source>
        <dbReference type="Proteomes" id="UP000244571"/>
    </source>
</evidence>
<dbReference type="InterPro" id="IPR016087">
    <property type="entry name" value="Chalcone_isomerase"/>
</dbReference>
<dbReference type="OrthoDB" id="9795336at2"/>
<feature type="region of interest" description="Disordered" evidence="1">
    <location>
        <begin position="1"/>
        <end position="47"/>
    </location>
</feature>
<protein>
    <recommendedName>
        <fullName evidence="2">Chalcone isomerase domain-containing protein</fullName>
    </recommendedName>
</protein>
<dbReference type="RefSeq" id="WP_108620307.1">
    <property type="nucleotide sequence ID" value="NZ_CP028901.1"/>
</dbReference>
<feature type="compositionally biased region" description="Polar residues" evidence="1">
    <location>
        <begin position="36"/>
        <end position="46"/>
    </location>
</feature>
<evidence type="ECO:0000256" key="1">
    <source>
        <dbReference type="SAM" id="MobiDB-lite"/>
    </source>
</evidence>
<accession>A0A2R4XGB7</accession>
<feature type="compositionally biased region" description="Polar residues" evidence="1">
    <location>
        <begin position="1"/>
        <end position="12"/>
    </location>
</feature>